<sequence length="145" mass="15150">MANQIDNLVVNDDTLGLNRTIDVSSDDLFISVDLTLQSGGILTADNIKRGTSDPNVALLAGNEGDIYQRTLASTGELWINTDGTTTGWVLSGSGGGSNVSILWTFDTTTTAADPGSGNFRMDNATPGSVTALYIDSINTNGLDMD</sequence>
<name>X0TRP5_9ZZZZ</name>
<feature type="non-terminal residue" evidence="1">
    <location>
        <position position="145"/>
    </location>
</feature>
<accession>X0TRP5</accession>
<dbReference type="AlphaFoldDB" id="X0TRP5"/>
<reference evidence="1" key="1">
    <citation type="journal article" date="2014" name="Front. Microbiol.">
        <title>High frequency of phylogenetically diverse reductive dehalogenase-homologous genes in deep subseafloor sedimentary metagenomes.</title>
        <authorList>
            <person name="Kawai M."/>
            <person name="Futagami T."/>
            <person name="Toyoda A."/>
            <person name="Takaki Y."/>
            <person name="Nishi S."/>
            <person name="Hori S."/>
            <person name="Arai W."/>
            <person name="Tsubouchi T."/>
            <person name="Morono Y."/>
            <person name="Uchiyama I."/>
            <person name="Ito T."/>
            <person name="Fujiyama A."/>
            <person name="Inagaki F."/>
            <person name="Takami H."/>
        </authorList>
    </citation>
    <scope>NUCLEOTIDE SEQUENCE</scope>
    <source>
        <strain evidence="1">Expedition CK06-06</strain>
    </source>
</reference>
<gene>
    <name evidence="1" type="ORF">S01H1_26335</name>
</gene>
<comment type="caution">
    <text evidence="1">The sequence shown here is derived from an EMBL/GenBank/DDBJ whole genome shotgun (WGS) entry which is preliminary data.</text>
</comment>
<protein>
    <submittedName>
        <fullName evidence="1">Uncharacterized protein</fullName>
    </submittedName>
</protein>
<organism evidence="1">
    <name type="scientific">marine sediment metagenome</name>
    <dbReference type="NCBI Taxonomy" id="412755"/>
    <lineage>
        <taxon>unclassified sequences</taxon>
        <taxon>metagenomes</taxon>
        <taxon>ecological metagenomes</taxon>
    </lineage>
</organism>
<proteinExistence type="predicted"/>
<evidence type="ECO:0000313" key="1">
    <source>
        <dbReference type="EMBL" id="GAF96248.1"/>
    </source>
</evidence>
<dbReference type="EMBL" id="BARS01015957">
    <property type="protein sequence ID" value="GAF96248.1"/>
    <property type="molecule type" value="Genomic_DNA"/>
</dbReference>